<keyword evidence="4" id="KW-0547">Nucleotide-binding</keyword>
<dbReference type="SUPFAM" id="SSF52540">
    <property type="entry name" value="P-loop containing nucleoside triphosphate hydrolases"/>
    <property type="match status" value="1"/>
</dbReference>
<evidence type="ECO:0000256" key="6">
    <source>
        <dbReference type="ARBA" id="ARBA00022840"/>
    </source>
</evidence>
<dbReference type="Proteomes" id="UP000199758">
    <property type="component" value="Unassembled WGS sequence"/>
</dbReference>
<dbReference type="RefSeq" id="WP_072895881.1">
    <property type="nucleotide sequence ID" value="NZ_FQWZ01000003.1"/>
</dbReference>
<dbReference type="OrthoDB" id="9773443at2"/>
<feature type="domain" description="Phosphoribulokinase/uridine kinase" evidence="8">
    <location>
        <begin position="7"/>
        <end position="214"/>
    </location>
</feature>
<name>A0A1M5MQM6_9GAMM</name>
<evidence type="ECO:0000256" key="1">
    <source>
        <dbReference type="ARBA" id="ARBA00009719"/>
    </source>
</evidence>
<comment type="similarity">
    <text evidence="1">Belongs to the phosphoribulokinase family.</text>
</comment>
<dbReference type="InterPro" id="IPR006083">
    <property type="entry name" value="PRK/URK"/>
</dbReference>
<evidence type="ECO:0000256" key="4">
    <source>
        <dbReference type="ARBA" id="ARBA00022741"/>
    </source>
</evidence>
<dbReference type="EMBL" id="FQWZ01000003">
    <property type="protein sequence ID" value="SHG79507.1"/>
    <property type="molecule type" value="Genomic_DNA"/>
</dbReference>
<dbReference type="NCBIfam" id="NF011997">
    <property type="entry name" value="PRK15453.1"/>
    <property type="match status" value="1"/>
</dbReference>
<evidence type="ECO:0000313" key="10">
    <source>
        <dbReference type="Proteomes" id="UP000199758"/>
    </source>
</evidence>
<dbReference type="InterPro" id="IPR027417">
    <property type="entry name" value="P-loop_NTPase"/>
</dbReference>
<dbReference type="GO" id="GO:0008974">
    <property type="term" value="F:phosphoribulokinase activity"/>
    <property type="evidence" value="ECO:0007669"/>
    <property type="project" value="UniProtKB-EC"/>
</dbReference>
<dbReference type="InterPro" id="IPR006082">
    <property type="entry name" value="PRK"/>
</dbReference>
<dbReference type="AlphaFoldDB" id="A0A1M5MQM6"/>
<evidence type="ECO:0000256" key="2">
    <source>
        <dbReference type="ARBA" id="ARBA00012042"/>
    </source>
</evidence>
<organism evidence="9 10">
    <name type="scientific">Hydrocarboniphaga daqingensis</name>
    <dbReference type="NCBI Taxonomy" id="490188"/>
    <lineage>
        <taxon>Bacteria</taxon>
        <taxon>Pseudomonadati</taxon>
        <taxon>Pseudomonadota</taxon>
        <taxon>Gammaproteobacteria</taxon>
        <taxon>Nevskiales</taxon>
        <taxon>Nevskiaceae</taxon>
        <taxon>Hydrocarboniphaga</taxon>
    </lineage>
</organism>
<keyword evidence="6" id="KW-0067">ATP-binding</keyword>
<sequence>MTARHPIIGVTGSSGAGTSTAIRLFEQMCAQLGIKPAIVEGDAFHAYDREGNRRAIARARIRGEHFSLLGPAGNLLMRLETLLREYGLSGNGISRRYLHTDAEAKLARQSVGTFTPWEPLPADTDVLFYEGLHGGYVGEDANIAQHMDLLVGVVPIVNLEWIQKIRRDNDERGSTPTEITSTILRRMPDYVNHIAPQFSRTDVNFQRVPLVDTSNPFVVQEIPGNEESLVVIHFNDHTRLSPDLDRYEHQIPGAFRSNAHTLVVPGEQMHTAMESILLPALQALMARREQVRAGDTPLA</sequence>
<dbReference type="GO" id="GO:0005975">
    <property type="term" value="P:carbohydrate metabolic process"/>
    <property type="evidence" value="ECO:0007669"/>
    <property type="project" value="InterPro"/>
</dbReference>
<proteinExistence type="inferred from homology"/>
<dbReference type="Pfam" id="PF00485">
    <property type="entry name" value="PRK"/>
    <property type="match status" value="1"/>
</dbReference>
<evidence type="ECO:0000256" key="3">
    <source>
        <dbReference type="ARBA" id="ARBA00022679"/>
    </source>
</evidence>
<accession>A0A1M5MQM6</accession>
<evidence type="ECO:0000256" key="7">
    <source>
        <dbReference type="ARBA" id="ARBA00047663"/>
    </source>
</evidence>
<evidence type="ECO:0000259" key="8">
    <source>
        <dbReference type="Pfam" id="PF00485"/>
    </source>
</evidence>
<dbReference type="EC" id="2.7.1.19" evidence="2"/>
<protein>
    <recommendedName>
        <fullName evidence="2">phosphoribulokinase</fullName>
        <ecNumber evidence="2">2.7.1.19</ecNumber>
    </recommendedName>
</protein>
<reference evidence="9 10" key="1">
    <citation type="submission" date="2016-11" db="EMBL/GenBank/DDBJ databases">
        <authorList>
            <person name="Jaros S."/>
            <person name="Januszkiewicz K."/>
            <person name="Wedrychowicz H."/>
        </authorList>
    </citation>
    <scope>NUCLEOTIDE SEQUENCE [LARGE SCALE GENOMIC DNA]</scope>
    <source>
        <strain evidence="9 10">CGMCC 1.7049</strain>
    </source>
</reference>
<dbReference type="PRINTS" id="PR00478">
    <property type="entry name" value="PHRIBLKINASE"/>
</dbReference>
<dbReference type="STRING" id="490188.SAMN04488068_1396"/>
<gene>
    <name evidence="9" type="ORF">SAMN04488068_1396</name>
</gene>
<comment type="catalytic activity">
    <reaction evidence="7">
        <text>D-ribulose 5-phosphate + ATP = D-ribulose 1,5-bisphosphate + ADP + H(+)</text>
        <dbReference type="Rhea" id="RHEA:19365"/>
        <dbReference type="ChEBI" id="CHEBI:15378"/>
        <dbReference type="ChEBI" id="CHEBI:30616"/>
        <dbReference type="ChEBI" id="CHEBI:57870"/>
        <dbReference type="ChEBI" id="CHEBI:58121"/>
        <dbReference type="ChEBI" id="CHEBI:456216"/>
        <dbReference type="EC" id="2.7.1.19"/>
    </reaction>
</comment>
<evidence type="ECO:0000313" key="9">
    <source>
        <dbReference type="EMBL" id="SHG79507.1"/>
    </source>
</evidence>
<keyword evidence="10" id="KW-1185">Reference proteome</keyword>
<dbReference type="Gene3D" id="3.40.50.300">
    <property type="entry name" value="P-loop containing nucleotide triphosphate hydrolases"/>
    <property type="match status" value="1"/>
</dbReference>
<dbReference type="GO" id="GO:0005524">
    <property type="term" value="F:ATP binding"/>
    <property type="evidence" value="ECO:0007669"/>
    <property type="project" value="UniProtKB-KW"/>
</dbReference>
<keyword evidence="3" id="KW-0808">Transferase</keyword>
<keyword evidence="5 9" id="KW-0418">Kinase</keyword>
<evidence type="ECO:0000256" key="5">
    <source>
        <dbReference type="ARBA" id="ARBA00022777"/>
    </source>
</evidence>